<sequence length="131" mass="14450">MGLPTDPSTQHDADDHPYPSDIALPPSRTNTFESPGESPSRTSTDAESQLELASRHRPKRSLDIKDDRPTDAQASPSRDRSRPNGKQSNRICAKCGGHLTGQFVRALGGTYHLECFTCHVRTIETWNSCNC</sequence>
<dbReference type="AlphaFoldDB" id="A0A9N8KRZ3"/>
<gene>
    <name evidence="2" type="ORF">AWRI4620_LOCUS6034</name>
</gene>
<dbReference type="Proteomes" id="UP000745764">
    <property type="component" value="Unassembled WGS sequence"/>
</dbReference>
<comment type="caution">
    <text evidence="2">The sequence shown here is derived from an EMBL/GenBank/DDBJ whole genome shotgun (WGS) entry which is preliminary data.</text>
</comment>
<reference evidence="2" key="1">
    <citation type="submission" date="2020-06" db="EMBL/GenBank/DDBJ databases">
        <authorList>
            <person name="Onetto C."/>
        </authorList>
    </citation>
    <scope>NUCLEOTIDE SEQUENCE</scope>
</reference>
<evidence type="ECO:0008006" key="4">
    <source>
        <dbReference type="Google" id="ProtNLM"/>
    </source>
</evidence>
<feature type="region of interest" description="Disordered" evidence="1">
    <location>
        <begin position="1"/>
        <end position="91"/>
    </location>
</feature>
<feature type="compositionally biased region" description="Polar residues" evidence="1">
    <location>
        <begin position="27"/>
        <end position="47"/>
    </location>
</feature>
<proteinExistence type="predicted"/>
<dbReference type="SUPFAM" id="SSF57716">
    <property type="entry name" value="Glucocorticoid receptor-like (DNA-binding domain)"/>
    <property type="match status" value="1"/>
</dbReference>
<feature type="compositionally biased region" description="Basic and acidic residues" evidence="1">
    <location>
        <begin position="60"/>
        <end position="70"/>
    </location>
</feature>
<evidence type="ECO:0000313" key="2">
    <source>
        <dbReference type="EMBL" id="CAD0111779.1"/>
    </source>
</evidence>
<accession>A0A9N8KRZ3</accession>
<name>A0A9N8KRZ3_9PEZI</name>
<evidence type="ECO:0000256" key="1">
    <source>
        <dbReference type="SAM" id="MobiDB-lite"/>
    </source>
</evidence>
<dbReference type="OrthoDB" id="3929082at2759"/>
<dbReference type="Gene3D" id="2.10.110.10">
    <property type="entry name" value="Cysteine Rich Protein"/>
    <property type="match status" value="1"/>
</dbReference>
<feature type="compositionally biased region" description="Basic and acidic residues" evidence="1">
    <location>
        <begin position="9"/>
        <end position="18"/>
    </location>
</feature>
<protein>
    <recommendedName>
        <fullName evidence="4">LIM zinc-binding domain-containing protein</fullName>
    </recommendedName>
</protein>
<dbReference type="EMBL" id="CAINUL010000014">
    <property type="protein sequence ID" value="CAD0111779.1"/>
    <property type="molecule type" value="Genomic_DNA"/>
</dbReference>
<organism evidence="2 3">
    <name type="scientific">Aureobasidium uvarum</name>
    <dbReference type="NCBI Taxonomy" id="2773716"/>
    <lineage>
        <taxon>Eukaryota</taxon>
        <taxon>Fungi</taxon>
        <taxon>Dikarya</taxon>
        <taxon>Ascomycota</taxon>
        <taxon>Pezizomycotina</taxon>
        <taxon>Dothideomycetes</taxon>
        <taxon>Dothideomycetidae</taxon>
        <taxon>Dothideales</taxon>
        <taxon>Saccotheciaceae</taxon>
        <taxon>Aureobasidium</taxon>
    </lineage>
</organism>
<evidence type="ECO:0000313" key="3">
    <source>
        <dbReference type="Proteomes" id="UP000745764"/>
    </source>
</evidence>
<keyword evidence="3" id="KW-1185">Reference proteome</keyword>